<dbReference type="InterPro" id="IPR042099">
    <property type="entry name" value="ANL_N_sf"/>
</dbReference>
<protein>
    <submittedName>
        <fullName evidence="3">Long-chain fatty acid--CoA ligase</fullName>
    </submittedName>
</protein>
<dbReference type="Proteomes" id="UP000289482">
    <property type="component" value="Unassembled WGS sequence"/>
</dbReference>
<dbReference type="Gene3D" id="3.30.300.30">
    <property type="match status" value="1"/>
</dbReference>
<reference evidence="3 4" key="1">
    <citation type="submission" date="2019-01" db="EMBL/GenBank/DDBJ databases">
        <title>Draft genome sequences of the type strain Streptomyces sioyaensis DSM 40032 and its novel strain, TM32, a thermotolerant antibiotics-producing actinobacterium.</title>
        <authorList>
            <person name="Nakaew N."/>
            <person name="Lumyong S."/>
            <person name="Sloan W.T."/>
            <person name="Sungthong R."/>
        </authorList>
    </citation>
    <scope>NUCLEOTIDE SEQUENCE [LARGE SCALE GENOMIC DNA]</scope>
    <source>
        <strain evidence="3 4">DSM 40032</strain>
    </source>
</reference>
<proteinExistence type="predicted"/>
<keyword evidence="3" id="KW-0436">Ligase</keyword>
<dbReference type="InterPro" id="IPR045851">
    <property type="entry name" value="AMP-bd_C_sf"/>
</dbReference>
<dbReference type="Gene3D" id="3.40.50.12780">
    <property type="entry name" value="N-terminal domain of ligase-like"/>
    <property type="match status" value="1"/>
</dbReference>
<dbReference type="InterPro" id="IPR000873">
    <property type="entry name" value="AMP-dep_synth/lig_dom"/>
</dbReference>
<dbReference type="PANTHER" id="PTHR43767:SF1">
    <property type="entry name" value="NONRIBOSOMAL PEPTIDE SYNTHASE PES1 (EUROFUNG)-RELATED"/>
    <property type="match status" value="1"/>
</dbReference>
<evidence type="ECO:0000313" key="3">
    <source>
        <dbReference type="EMBL" id="RXS59308.1"/>
    </source>
</evidence>
<dbReference type="SUPFAM" id="SSF56801">
    <property type="entry name" value="Acetyl-CoA synthetase-like"/>
    <property type="match status" value="1"/>
</dbReference>
<dbReference type="GO" id="GO:0016878">
    <property type="term" value="F:acid-thiol ligase activity"/>
    <property type="evidence" value="ECO:0007669"/>
    <property type="project" value="UniProtKB-ARBA"/>
</dbReference>
<dbReference type="Pfam" id="PF00501">
    <property type="entry name" value="AMP-binding"/>
    <property type="match status" value="1"/>
</dbReference>
<organism evidence="3 4">
    <name type="scientific">Streptomyces sioyaensis</name>
    <dbReference type="NCBI Taxonomy" id="67364"/>
    <lineage>
        <taxon>Bacteria</taxon>
        <taxon>Bacillati</taxon>
        <taxon>Actinomycetota</taxon>
        <taxon>Actinomycetes</taxon>
        <taxon>Kitasatosporales</taxon>
        <taxon>Streptomycetaceae</taxon>
        <taxon>Streptomyces</taxon>
    </lineage>
</organism>
<feature type="region of interest" description="Disordered" evidence="1">
    <location>
        <begin position="1"/>
        <end position="20"/>
    </location>
</feature>
<sequence>MDSTSSWDGTSGAAHGVPVPGHRHDSLVHTLLDEAVSSSPASAAVSDAEGQWSYARLDEYSRAVTDWLAAQGLGPGDRLVVQLPTNRELVAMFYGASRRGVVFVPLNPHMKEYHLRSVLANAEPALVLCAEGQLATFNTVTATPVHEFGGVWSEVEKIADRGSRPDTAVDVAPDQPAVLVYTSGSTAAPKAVICPHAQITFATRSMVQVLGYRPDDVVFCRFPMSWDYGLYKVLMCAVGRSAIVLADAESDLRLLTAIRECGATVVPIVPSLAAMIATLARRTERPAPLVRMFTNTGAALPQPVIETLRDAFPGVRVVRQFGQTECKRVSIMPPDQDDERPDSVGLPLPGTRVLVLGEDGESVPVGETGEIVAVGPHVMPGYWRNPEVSARTFRRHAPTGELRLHTGDFGSLDEDGYLYFQGRRDDMFKRKGIRMSTLEIEAAAMDIPGVRAAAVLPPSERHDLALFVESDLAPHAVLRELAGRLEQQKVPAVCRVLSDFPLTLHGKNEKKQLAQLLDGSDQ</sequence>
<gene>
    <name evidence="3" type="ORF">EST54_30320</name>
</gene>
<keyword evidence="4" id="KW-1185">Reference proteome</keyword>
<accession>A0A4Q1QTB8</accession>
<feature type="domain" description="AMP-dependent synthetase/ligase" evidence="2">
    <location>
        <begin position="33"/>
        <end position="383"/>
    </location>
</feature>
<dbReference type="EMBL" id="SDIF01000148">
    <property type="protein sequence ID" value="RXS59308.1"/>
    <property type="molecule type" value="Genomic_DNA"/>
</dbReference>
<dbReference type="InterPro" id="IPR050237">
    <property type="entry name" value="ATP-dep_AMP-bd_enzyme"/>
</dbReference>
<evidence type="ECO:0000256" key="1">
    <source>
        <dbReference type="SAM" id="MobiDB-lite"/>
    </source>
</evidence>
<evidence type="ECO:0000313" key="4">
    <source>
        <dbReference type="Proteomes" id="UP000289482"/>
    </source>
</evidence>
<evidence type="ECO:0000259" key="2">
    <source>
        <dbReference type="Pfam" id="PF00501"/>
    </source>
</evidence>
<dbReference type="AlphaFoldDB" id="A0A4Q1QTB8"/>
<name>A0A4Q1QTB8_9ACTN</name>
<comment type="caution">
    <text evidence="3">The sequence shown here is derived from an EMBL/GenBank/DDBJ whole genome shotgun (WGS) entry which is preliminary data.</text>
</comment>
<dbReference type="PANTHER" id="PTHR43767">
    <property type="entry name" value="LONG-CHAIN-FATTY-ACID--COA LIGASE"/>
    <property type="match status" value="1"/>
</dbReference>